<proteinExistence type="predicted"/>
<name>Q1N4P3_9GAMM</name>
<evidence type="ECO:0000313" key="2">
    <source>
        <dbReference type="EMBL" id="EAT13385.1"/>
    </source>
</evidence>
<comment type="caution">
    <text evidence="2">The sequence shown here is derived from an EMBL/GenBank/DDBJ whole genome shotgun (WGS) entry which is preliminary data.</text>
</comment>
<gene>
    <name evidence="2" type="ORF">RED65_01455</name>
</gene>
<dbReference type="Proteomes" id="UP000004263">
    <property type="component" value="Unassembled WGS sequence"/>
</dbReference>
<keyword evidence="1" id="KW-1133">Transmembrane helix</keyword>
<dbReference type="EMBL" id="AAQH01000002">
    <property type="protein sequence ID" value="EAT13385.1"/>
    <property type="molecule type" value="Genomic_DNA"/>
</dbReference>
<dbReference type="AlphaFoldDB" id="Q1N4P3"/>
<keyword evidence="1" id="KW-0812">Transmembrane</keyword>
<reference evidence="2 3" key="1">
    <citation type="submission" date="2006-03" db="EMBL/GenBank/DDBJ databases">
        <authorList>
            <person name="Pinhassi J."/>
            <person name="Pedros-Alio C."/>
            <person name="Ferriera S."/>
            <person name="Johnson J."/>
            <person name="Kravitz S."/>
            <person name="Halpern A."/>
            <person name="Remington K."/>
            <person name="Beeson K."/>
            <person name="Tran B."/>
            <person name="Rogers Y.-H."/>
            <person name="Friedman R."/>
            <person name="Venter J.C."/>
        </authorList>
    </citation>
    <scope>NUCLEOTIDE SEQUENCE [LARGE SCALE GENOMIC DNA]</scope>
    <source>
        <strain evidence="2 3">RED65</strain>
    </source>
</reference>
<keyword evidence="1" id="KW-0472">Membrane</keyword>
<accession>Q1N4P3</accession>
<sequence length="41" mass="4636">MEFEFFKLIAATGDVATAVIALAIWRLDRRVFALEIKANQP</sequence>
<organism evidence="2 3">
    <name type="scientific">Bermanella marisrubri</name>
    <dbReference type="NCBI Taxonomy" id="207949"/>
    <lineage>
        <taxon>Bacteria</taxon>
        <taxon>Pseudomonadati</taxon>
        <taxon>Pseudomonadota</taxon>
        <taxon>Gammaproteobacteria</taxon>
        <taxon>Oceanospirillales</taxon>
        <taxon>Oceanospirillaceae</taxon>
        <taxon>Bermanella</taxon>
    </lineage>
</organism>
<evidence type="ECO:0000313" key="3">
    <source>
        <dbReference type="Proteomes" id="UP000004263"/>
    </source>
</evidence>
<keyword evidence="3" id="KW-1185">Reference proteome</keyword>
<protein>
    <submittedName>
        <fullName evidence="2">Uncharacterized protein</fullName>
    </submittedName>
</protein>
<dbReference type="HOGENOM" id="CLU_3266335_0_0_6"/>
<feature type="transmembrane region" description="Helical" evidence="1">
    <location>
        <begin position="6"/>
        <end position="27"/>
    </location>
</feature>
<dbReference type="STRING" id="207949.RED65_01455"/>
<evidence type="ECO:0000256" key="1">
    <source>
        <dbReference type="SAM" id="Phobius"/>
    </source>
</evidence>